<reference evidence="1 2" key="1">
    <citation type="journal article" date="2022" name="Hortic Res">
        <title>A haplotype resolved chromosomal level avocado genome allows analysis of novel avocado genes.</title>
        <authorList>
            <person name="Nath O."/>
            <person name="Fletcher S.J."/>
            <person name="Hayward A."/>
            <person name="Shaw L.M."/>
            <person name="Masouleh A.K."/>
            <person name="Furtado A."/>
            <person name="Henry R.J."/>
            <person name="Mitter N."/>
        </authorList>
    </citation>
    <scope>NUCLEOTIDE SEQUENCE [LARGE SCALE GENOMIC DNA]</scope>
    <source>
        <strain evidence="2">cv. Hass</strain>
    </source>
</reference>
<gene>
    <name evidence="1" type="ORF">MRB53_013270</name>
</gene>
<evidence type="ECO:0000313" key="2">
    <source>
        <dbReference type="Proteomes" id="UP001234297"/>
    </source>
</evidence>
<organism evidence="1 2">
    <name type="scientific">Persea americana</name>
    <name type="common">Avocado</name>
    <dbReference type="NCBI Taxonomy" id="3435"/>
    <lineage>
        <taxon>Eukaryota</taxon>
        <taxon>Viridiplantae</taxon>
        <taxon>Streptophyta</taxon>
        <taxon>Embryophyta</taxon>
        <taxon>Tracheophyta</taxon>
        <taxon>Spermatophyta</taxon>
        <taxon>Magnoliopsida</taxon>
        <taxon>Magnoliidae</taxon>
        <taxon>Laurales</taxon>
        <taxon>Lauraceae</taxon>
        <taxon>Persea</taxon>
    </lineage>
</organism>
<keyword evidence="2" id="KW-1185">Reference proteome</keyword>
<protein>
    <submittedName>
        <fullName evidence="1">Uncharacterized protein</fullName>
    </submittedName>
</protein>
<sequence length="144" mass="17167">MGQAKCKMGWGFGARRAGERERGEEKEIEQVERVLARLREVAVRLAETRRRKVRIRVMDWWQKVIFPMRKAWMAVSARVRARKNGGGILKLHDDVRTCGYEDVQVMWEMLRRYETSELPHPPKRKRPFWRIFVWSSNAPSLSRT</sequence>
<evidence type="ECO:0000313" key="1">
    <source>
        <dbReference type="EMBL" id="KAJ8617084.1"/>
    </source>
</evidence>
<dbReference type="EMBL" id="CM056812">
    <property type="protein sequence ID" value="KAJ8617084.1"/>
    <property type="molecule type" value="Genomic_DNA"/>
</dbReference>
<comment type="caution">
    <text evidence="1">The sequence shown here is derived from an EMBL/GenBank/DDBJ whole genome shotgun (WGS) entry which is preliminary data.</text>
</comment>
<proteinExistence type="predicted"/>
<name>A0ACC2K803_PERAE</name>
<dbReference type="Proteomes" id="UP001234297">
    <property type="component" value="Chromosome 4"/>
</dbReference>
<accession>A0ACC2K803</accession>